<feature type="transmembrane region" description="Helical" evidence="7">
    <location>
        <begin position="138"/>
        <end position="155"/>
    </location>
</feature>
<gene>
    <name evidence="9" type="ORF">SAMN05518682_0888</name>
</gene>
<comment type="subcellular location">
    <subcellularLocation>
        <location evidence="1">Cell membrane</location>
        <topology evidence="1">Multi-pass membrane protein</topology>
    </subcellularLocation>
</comment>
<evidence type="ECO:0000256" key="6">
    <source>
        <dbReference type="SAM" id="MobiDB-lite"/>
    </source>
</evidence>
<keyword evidence="3 7" id="KW-0812">Transmembrane</keyword>
<keyword evidence="4 7" id="KW-1133">Transmembrane helix</keyword>
<feature type="compositionally biased region" description="Low complexity" evidence="6">
    <location>
        <begin position="1"/>
        <end position="22"/>
    </location>
</feature>
<organism evidence="9 10">
    <name type="scientific">Cellulosimicrobium aquatile</name>
    <dbReference type="NCBI Taxonomy" id="1612203"/>
    <lineage>
        <taxon>Bacteria</taxon>
        <taxon>Bacillati</taxon>
        <taxon>Actinomycetota</taxon>
        <taxon>Actinomycetes</taxon>
        <taxon>Micrococcales</taxon>
        <taxon>Promicromonosporaceae</taxon>
        <taxon>Cellulosimicrobium</taxon>
    </lineage>
</organism>
<feature type="transmembrane region" description="Helical" evidence="7">
    <location>
        <begin position="199"/>
        <end position="222"/>
    </location>
</feature>
<feature type="transmembrane region" description="Helical" evidence="7">
    <location>
        <begin position="167"/>
        <end position="193"/>
    </location>
</feature>
<dbReference type="Pfam" id="PF07690">
    <property type="entry name" value="MFS_1"/>
    <property type="match status" value="1"/>
</dbReference>
<dbReference type="InterPro" id="IPR050189">
    <property type="entry name" value="MFS_Efflux_Transporters"/>
</dbReference>
<keyword evidence="10" id="KW-1185">Reference proteome</keyword>
<feature type="transmembrane region" description="Helical" evidence="7">
    <location>
        <begin position="41"/>
        <end position="60"/>
    </location>
</feature>
<evidence type="ECO:0000256" key="2">
    <source>
        <dbReference type="ARBA" id="ARBA00022475"/>
    </source>
</evidence>
<dbReference type="Proteomes" id="UP000186235">
    <property type="component" value="Unassembled WGS sequence"/>
</dbReference>
<feature type="domain" description="Major facilitator superfamily (MFS) profile" evidence="8">
    <location>
        <begin position="43"/>
        <end position="416"/>
    </location>
</feature>
<dbReference type="PROSITE" id="PS50850">
    <property type="entry name" value="MFS"/>
    <property type="match status" value="1"/>
</dbReference>
<dbReference type="PANTHER" id="PTHR43124">
    <property type="entry name" value="PURINE EFFLUX PUMP PBUE"/>
    <property type="match status" value="1"/>
</dbReference>
<evidence type="ECO:0000256" key="1">
    <source>
        <dbReference type="ARBA" id="ARBA00004651"/>
    </source>
</evidence>
<name>A0A1N6P2A5_9MICO</name>
<feature type="transmembrane region" description="Helical" evidence="7">
    <location>
        <begin position="72"/>
        <end position="97"/>
    </location>
</feature>
<evidence type="ECO:0000256" key="4">
    <source>
        <dbReference type="ARBA" id="ARBA00022989"/>
    </source>
</evidence>
<reference evidence="10" key="1">
    <citation type="submission" date="2017-01" db="EMBL/GenBank/DDBJ databases">
        <authorList>
            <person name="Varghese N."/>
            <person name="Submissions S."/>
        </authorList>
    </citation>
    <scope>NUCLEOTIDE SEQUENCE [LARGE SCALE GENOMIC DNA]</scope>
    <source>
        <strain evidence="10">3bp</strain>
    </source>
</reference>
<evidence type="ECO:0000259" key="8">
    <source>
        <dbReference type="PROSITE" id="PS50850"/>
    </source>
</evidence>
<dbReference type="GO" id="GO:0022857">
    <property type="term" value="F:transmembrane transporter activity"/>
    <property type="evidence" value="ECO:0007669"/>
    <property type="project" value="InterPro"/>
</dbReference>
<dbReference type="PANTHER" id="PTHR43124:SF3">
    <property type="entry name" value="CHLORAMPHENICOL EFFLUX PUMP RV0191"/>
    <property type="match status" value="1"/>
</dbReference>
<dbReference type="SUPFAM" id="SSF103473">
    <property type="entry name" value="MFS general substrate transporter"/>
    <property type="match status" value="1"/>
</dbReference>
<evidence type="ECO:0000256" key="7">
    <source>
        <dbReference type="SAM" id="Phobius"/>
    </source>
</evidence>
<accession>A0A1N6P2A5</accession>
<dbReference type="InterPro" id="IPR020846">
    <property type="entry name" value="MFS_dom"/>
</dbReference>
<keyword evidence="2" id="KW-1003">Cell membrane</keyword>
<evidence type="ECO:0000313" key="9">
    <source>
        <dbReference type="EMBL" id="SIP98282.1"/>
    </source>
</evidence>
<dbReference type="EMBL" id="FTMI01000001">
    <property type="protein sequence ID" value="SIP98282.1"/>
    <property type="molecule type" value="Genomic_DNA"/>
</dbReference>
<evidence type="ECO:0000256" key="5">
    <source>
        <dbReference type="ARBA" id="ARBA00023136"/>
    </source>
</evidence>
<keyword evidence="5 7" id="KW-0472">Membrane</keyword>
<feature type="transmembrane region" description="Helical" evidence="7">
    <location>
        <begin position="275"/>
        <end position="296"/>
    </location>
</feature>
<feature type="transmembrane region" description="Helical" evidence="7">
    <location>
        <begin position="363"/>
        <end position="386"/>
    </location>
</feature>
<evidence type="ECO:0000256" key="3">
    <source>
        <dbReference type="ARBA" id="ARBA00022692"/>
    </source>
</evidence>
<dbReference type="InterPro" id="IPR011701">
    <property type="entry name" value="MFS"/>
</dbReference>
<feature type="region of interest" description="Disordered" evidence="6">
    <location>
        <begin position="1"/>
        <end position="33"/>
    </location>
</feature>
<feature type="transmembrane region" description="Helical" evidence="7">
    <location>
        <begin position="392"/>
        <end position="410"/>
    </location>
</feature>
<dbReference type="GO" id="GO:0005886">
    <property type="term" value="C:plasma membrane"/>
    <property type="evidence" value="ECO:0007669"/>
    <property type="project" value="UniProtKB-SubCell"/>
</dbReference>
<proteinExistence type="predicted"/>
<feature type="transmembrane region" description="Helical" evidence="7">
    <location>
        <begin position="327"/>
        <end position="351"/>
    </location>
</feature>
<evidence type="ECO:0000313" key="10">
    <source>
        <dbReference type="Proteomes" id="UP000186235"/>
    </source>
</evidence>
<sequence length="416" mass="40772">MSTTSTPTTGPTAAAVPGPVSADAPATPANPVTPSPGRLPVAALLALAASGFLTLLTEILPAGVLPAMAADLGVGAGAAGQTVTAFAVGAIVAAIPLTRATARWDRRTLLLVAVAGFVVANTVTAVSSSFALTLVARFAAGLVAGLTWALLPGYVRRIVPADRVGRAMTIAMAGGPLALTLGVPAGAVLGAAVGWRWTFGVLSVVGVALLAWIRLGVPGAAGTPRGAQLAIRAVLPRPGLRPVLLVAGLNVLANTSLYTYVAVHLAHLGQGSRTSALLLVLGAASAGALVLVGALIDHRLRALTLGSVVVFGLAMLVLGLAPTSTVVVVLAVAAWGAAFGGAGTLYTTAAARAAGDGADVAQSALVTVWNTSVALGGAVGGAALAVAGPGGLPWVSLALMVPVVATVALGRRHSFR</sequence>
<feature type="transmembrane region" description="Helical" evidence="7">
    <location>
        <begin position="303"/>
        <end position="321"/>
    </location>
</feature>
<feature type="transmembrane region" description="Helical" evidence="7">
    <location>
        <begin position="109"/>
        <end position="132"/>
    </location>
</feature>
<feature type="transmembrane region" description="Helical" evidence="7">
    <location>
        <begin position="243"/>
        <end position="263"/>
    </location>
</feature>
<protein>
    <submittedName>
        <fullName evidence="9">Predicted arabinose efflux permease, MFS family</fullName>
    </submittedName>
</protein>
<dbReference type="RefSeq" id="WP_083711373.1">
    <property type="nucleotide sequence ID" value="NZ_FTMI01000001.1"/>
</dbReference>
<dbReference type="AlphaFoldDB" id="A0A1N6P2A5"/>
<dbReference type="InterPro" id="IPR036259">
    <property type="entry name" value="MFS_trans_sf"/>
</dbReference>
<dbReference type="Gene3D" id="1.20.1250.20">
    <property type="entry name" value="MFS general substrate transporter like domains"/>
    <property type="match status" value="1"/>
</dbReference>